<dbReference type="AlphaFoldDB" id="A0A6H5FSL9"/>
<evidence type="ECO:0000313" key="2">
    <source>
        <dbReference type="EMBL" id="CAA9991405.1"/>
    </source>
</evidence>
<sequence>DRMKTDFGNDLTRLMNHMRTEAENAEVTKHCNDGVWNNGDAAGVANKTACKLVAAGLHHISNIKHTYKPQKNNGDYNPYDNQEFHQFVSCLWLKRVVQEMEKRSISCDIKEGIKKGSKAWNTIKETHCKNQPCIECNLEDDYGKLDTCQVGSDSANVKEKFIDLLTKDKTTEADSTLQELLKTDKNGSLCQRLQCLASRVEALKKDPSSNA</sequence>
<keyword evidence="3" id="KW-1185">Reference proteome</keyword>
<dbReference type="InParanoid" id="A0A6H5FSL9"/>
<gene>
    <name evidence="2" type="ORF">PKNH_0004300</name>
</gene>
<accession>A0A6H5FSL9</accession>
<proteinExistence type="predicted"/>
<dbReference type="Proteomes" id="UP000031513">
    <property type="component" value="Unassembled WGS sequence"/>
</dbReference>
<dbReference type="EMBL" id="CADCXE010000055">
    <property type="protein sequence ID" value="CAA9991405.1"/>
    <property type="molecule type" value="Genomic_DNA"/>
</dbReference>
<dbReference type="VEuPathDB" id="PlasmoDB:PKNH_0004300"/>
<reference evidence="2" key="1">
    <citation type="submission" date="2020-02" db="EMBL/GenBank/DDBJ databases">
        <authorList>
            <consortium name="Pathogen Informatics"/>
        </authorList>
    </citation>
    <scope>NUCLEOTIDE SEQUENCE [LARGE SCALE GENOMIC DNA]</scope>
    <source>
        <strain evidence="2">H</strain>
    </source>
</reference>
<feature type="domain" description="Schizont-infected cell agglutination extracellular beta" evidence="1">
    <location>
        <begin position="3"/>
        <end position="149"/>
    </location>
</feature>
<organism evidence="2 3">
    <name type="scientific">Plasmodium knowlesi (strain H)</name>
    <dbReference type="NCBI Taxonomy" id="5851"/>
    <lineage>
        <taxon>Eukaryota</taxon>
        <taxon>Sar</taxon>
        <taxon>Alveolata</taxon>
        <taxon>Apicomplexa</taxon>
        <taxon>Aconoidasida</taxon>
        <taxon>Haemosporida</taxon>
        <taxon>Plasmodiidae</taxon>
        <taxon>Plasmodium</taxon>
        <taxon>Plasmodium (Plasmodium)</taxon>
    </lineage>
</organism>
<feature type="non-terminal residue" evidence="2">
    <location>
        <position position="211"/>
    </location>
</feature>
<dbReference type="InterPro" id="IPR024285">
    <property type="entry name" value="SICA_extracell_b"/>
</dbReference>
<dbReference type="KEGG" id="pkn:PKNH_0004300"/>
<feature type="non-terminal residue" evidence="2">
    <location>
        <position position="1"/>
    </location>
</feature>
<dbReference type="RefSeq" id="XP_038970135.1">
    <property type="nucleotide sequence ID" value="XM_039113469.1"/>
</dbReference>
<dbReference type="GeneID" id="62347988"/>
<dbReference type="Pfam" id="PF12878">
    <property type="entry name" value="SICA_beta"/>
    <property type="match status" value="1"/>
</dbReference>
<evidence type="ECO:0000259" key="1">
    <source>
        <dbReference type="Pfam" id="PF12878"/>
    </source>
</evidence>
<comment type="caution">
    <text evidence="2">The sequence shown here is derived from an EMBL/GenBank/DDBJ whole genome shotgun (WGS) entry which is preliminary data.</text>
</comment>
<evidence type="ECO:0000313" key="3">
    <source>
        <dbReference type="Proteomes" id="UP000031513"/>
    </source>
</evidence>
<protein>
    <submittedName>
        <fullName evidence="2">SICAvar, type I</fullName>
    </submittedName>
</protein>
<name>A0A6H5FSL9_PLAKH</name>